<dbReference type="Proteomes" id="UP001549047">
    <property type="component" value="Unassembled WGS sequence"/>
</dbReference>
<feature type="transmembrane region" description="Helical" evidence="6">
    <location>
        <begin position="119"/>
        <end position="139"/>
    </location>
</feature>
<feature type="transmembrane region" description="Helical" evidence="6">
    <location>
        <begin position="36"/>
        <end position="54"/>
    </location>
</feature>
<dbReference type="RefSeq" id="WP_354555703.1">
    <property type="nucleotide sequence ID" value="NZ_JBEPMB010000001.1"/>
</dbReference>
<evidence type="ECO:0000256" key="4">
    <source>
        <dbReference type="ARBA" id="ARBA00022989"/>
    </source>
</evidence>
<comment type="similarity">
    <text evidence="2">Belongs to the EamA transporter family.</text>
</comment>
<reference evidence="8 9" key="1">
    <citation type="submission" date="2024-06" db="EMBL/GenBank/DDBJ databases">
        <title>Genomic Encyclopedia of Type Strains, Phase IV (KMG-IV): sequencing the most valuable type-strain genomes for metagenomic binning, comparative biology and taxonomic classification.</title>
        <authorList>
            <person name="Goeker M."/>
        </authorList>
    </citation>
    <scope>NUCLEOTIDE SEQUENCE [LARGE SCALE GENOMIC DNA]</scope>
    <source>
        <strain evidence="8 9">DSM 29780</strain>
    </source>
</reference>
<feature type="transmembrane region" description="Helical" evidence="6">
    <location>
        <begin position="66"/>
        <end position="86"/>
    </location>
</feature>
<dbReference type="InterPro" id="IPR037185">
    <property type="entry name" value="EmrE-like"/>
</dbReference>
<dbReference type="InterPro" id="IPR050638">
    <property type="entry name" value="AA-Vitamin_Transporters"/>
</dbReference>
<comment type="subcellular location">
    <subcellularLocation>
        <location evidence="1">Membrane</location>
        <topology evidence="1">Multi-pass membrane protein</topology>
    </subcellularLocation>
</comment>
<dbReference type="PANTHER" id="PTHR32322">
    <property type="entry name" value="INNER MEMBRANE TRANSPORTER"/>
    <property type="match status" value="1"/>
</dbReference>
<evidence type="ECO:0000256" key="3">
    <source>
        <dbReference type="ARBA" id="ARBA00022692"/>
    </source>
</evidence>
<evidence type="ECO:0000256" key="1">
    <source>
        <dbReference type="ARBA" id="ARBA00004141"/>
    </source>
</evidence>
<name>A0ABV2J003_9HYPH</name>
<evidence type="ECO:0000256" key="6">
    <source>
        <dbReference type="SAM" id="Phobius"/>
    </source>
</evidence>
<evidence type="ECO:0000313" key="8">
    <source>
        <dbReference type="EMBL" id="MET3613219.1"/>
    </source>
</evidence>
<dbReference type="Pfam" id="PF00892">
    <property type="entry name" value="EamA"/>
    <property type="match status" value="2"/>
</dbReference>
<comment type="caution">
    <text evidence="8">The sequence shown here is derived from an EMBL/GenBank/DDBJ whole genome shotgun (WGS) entry which is preliminary data.</text>
</comment>
<dbReference type="PANTHER" id="PTHR32322:SF2">
    <property type="entry name" value="EAMA DOMAIN-CONTAINING PROTEIN"/>
    <property type="match status" value="1"/>
</dbReference>
<gene>
    <name evidence="8" type="ORF">ABID16_001524</name>
</gene>
<feature type="transmembrane region" description="Helical" evidence="6">
    <location>
        <begin position="237"/>
        <end position="255"/>
    </location>
</feature>
<feature type="transmembrane region" description="Helical" evidence="6">
    <location>
        <begin position="261"/>
        <end position="278"/>
    </location>
</feature>
<feature type="transmembrane region" description="Helical" evidence="6">
    <location>
        <begin position="202"/>
        <end position="225"/>
    </location>
</feature>
<feature type="transmembrane region" description="Helical" evidence="6">
    <location>
        <begin position="145"/>
        <end position="164"/>
    </location>
</feature>
<feature type="domain" description="EamA" evidence="7">
    <location>
        <begin position="145"/>
        <end position="277"/>
    </location>
</feature>
<feature type="transmembrane region" description="Helical" evidence="6">
    <location>
        <begin position="176"/>
        <end position="196"/>
    </location>
</feature>
<protein>
    <submittedName>
        <fullName evidence="8">Blue pigment (Indigoidine) exporter</fullName>
    </submittedName>
</protein>
<keyword evidence="3 6" id="KW-0812">Transmembrane</keyword>
<accession>A0ABV2J003</accession>
<evidence type="ECO:0000313" key="9">
    <source>
        <dbReference type="Proteomes" id="UP001549047"/>
    </source>
</evidence>
<dbReference type="EMBL" id="JBEPMB010000001">
    <property type="protein sequence ID" value="MET3613219.1"/>
    <property type="molecule type" value="Genomic_DNA"/>
</dbReference>
<evidence type="ECO:0000256" key="2">
    <source>
        <dbReference type="ARBA" id="ARBA00007362"/>
    </source>
</evidence>
<keyword evidence="9" id="KW-1185">Reference proteome</keyword>
<feature type="transmembrane region" description="Helical" evidence="6">
    <location>
        <begin position="92"/>
        <end position="112"/>
    </location>
</feature>
<dbReference type="SUPFAM" id="SSF103481">
    <property type="entry name" value="Multidrug resistance efflux transporter EmrE"/>
    <property type="match status" value="2"/>
</dbReference>
<organism evidence="8 9">
    <name type="scientific">Rhizobium aquaticum</name>
    <dbReference type="NCBI Taxonomy" id="1549636"/>
    <lineage>
        <taxon>Bacteria</taxon>
        <taxon>Pseudomonadati</taxon>
        <taxon>Pseudomonadota</taxon>
        <taxon>Alphaproteobacteria</taxon>
        <taxon>Hyphomicrobiales</taxon>
        <taxon>Rhizobiaceae</taxon>
        <taxon>Rhizobium/Agrobacterium group</taxon>
        <taxon>Rhizobium</taxon>
    </lineage>
</organism>
<evidence type="ECO:0000259" key="7">
    <source>
        <dbReference type="Pfam" id="PF00892"/>
    </source>
</evidence>
<evidence type="ECO:0000256" key="5">
    <source>
        <dbReference type="ARBA" id="ARBA00023136"/>
    </source>
</evidence>
<keyword evidence="5 6" id="KW-0472">Membrane</keyword>
<dbReference type="InterPro" id="IPR000620">
    <property type="entry name" value="EamA_dom"/>
</dbReference>
<feature type="domain" description="EamA" evidence="7">
    <location>
        <begin position="9"/>
        <end position="135"/>
    </location>
</feature>
<sequence>MPAVALSDILLTALAPLIWGSTYIVTTTFLPGLDPLFVSALRALPAGILLLVLTRQLPTGIWWLRAFVLGALNFSIFWWMLFITAYRLPGGVAATVGAVQPFIIVFLARALVGTPIRAVSVLAALGGALGVAILILKPGAALDPLGVVAGLFGALSMAFGTVLTRRWQPPVPLLTFTAWQLSAGGILLLPVVFLHIHDLLTLTAANLGAVAYLSFIGAGLTYALWFRGIAKLDPNRVSQLAFLSPVAAVTLGLIFRHEMLTPFQWAGMALIFCSIMLGQRGGRAAKARPGI</sequence>
<proteinExistence type="inferred from homology"/>
<keyword evidence="4 6" id="KW-1133">Transmembrane helix</keyword>